<reference evidence="2" key="1">
    <citation type="journal article" date="2014" name="Front. Microbiol.">
        <title>High frequency of phylogenetically diverse reductive dehalogenase-homologous genes in deep subseafloor sedimentary metagenomes.</title>
        <authorList>
            <person name="Kawai M."/>
            <person name="Futagami T."/>
            <person name="Toyoda A."/>
            <person name="Takaki Y."/>
            <person name="Nishi S."/>
            <person name="Hori S."/>
            <person name="Arai W."/>
            <person name="Tsubouchi T."/>
            <person name="Morono Y."/>
            <person name="Uchiyama I."/>
            <person name="Ito T."/>
            <person name="Fujiyama A."/>
            <person name="Inagaki F."/>
            <person name="Takami H."/>
        </authorList>
    </citation>
    <scope>NUCLEOTIDE SEQUENCE</scope>
    <source>
        <strain evidence="2">Expedition CK06-06</strain>
    </source>
</reference>
<organism evidence="2">
    <name type="scientific">marine sediment metagenome</name>
    <dbReference type="NCBI Taxonomy" id="412755"/>
    <lineage>
        <taxon>unclassified sequences</taxon>
        <taxon>metagenomes</taxon>
        <taxon>ecological metagenomes</taxon>
    </lineage>
</organism>
<accession>X0S0W8</accession>
<dbReference type="Pfam" id="PF07661">
    <property type="entry name" value="MORN_2"/>
    <property type="match status" value="2"/>
</dbReference>
<name>X0S0W8_9ZZZZ</name>
<feature type="region of interest" description="Disordered" evidence="1">
    <location>
        <begin position="166"/>
        <end position="208"/>
    </location>
</feature>
<dbReference type="Gene3D" id="2.20.110.10">
    <property type="entry name" value="Histone H3 K4-specific methyltransferase SET7/9 N-terminal domain"/>
    <property type="match status" value="2"/>
</dbReference>
<protein>
    <submittedName>
        <fullName evidence="2">Uncharacterized protein</fullName>
    </submittedName>
</protein>
<proteinExistence type="predicted"/>
<feature type="compositionally biased region" description="Basic and acidic residues" evidence="1">
    <location>
        <begin position="181"/>
        <end position="194"/>
    </location>
</feature>
<dbReference type="SUPFAM" id="SSF82185">
    <property type="entry name" value="Histone H3 K4-specific methyltransferase SET7/9 N-terminal domain"/>
    <property type="match status" value="1"/>
</dbReference>
<comment type="caution">
    <text evidence="2">The sequence shown here is derived from an EMBL/GenBank/DDBJ whole genome shotgun (WGS) entry which is preliminary data.</text>
</comment>
<evidence type="ECO:0000313" key="2">
    <source>
        <dbReference type="EMBL" id="GAF69587.1"/>
    </source>
</evidence>
<dbReference type="EMBL" id="BARS01009081">
    <property type="protein sequence ID" value="GAF69587.1"/>
    <property type="molecule type" value="Genomic_DNA"/>
</dbReference>
<feature type="non-terminal residue" evidence="2">
    <location>
        <position position="208"/>
    </location>
</feature>
<sequence length="208" mass="22791">MTKRILLVFLFLIAAAGLAAGDAPPADGLYVEAWPNGKKKLQARYRAGELHGTYTEYHENGKSKVKANYSKGKLHGPYKEYAEDGKLRLKCSYKDGELHGSYQKSRPNGKTELKTSYANGELHGKYVTVGEDGKIVLDQIYLDGVLRYPKSQSQIRFTINKLKSGAKPTGPLFDEAPSAGEVKEGEDGEREGMKAGKVSQKHLDAALA</sequence>
<gene>
    <name evidence="2" type="ORF">S01H1_17157</name>
</gene>
<dbReference type="InterPro" id="IPR011652">
    <property type="entry name" value="MORN_2"/>
</dbReference>
<dbReference type="AlphaFoldDB" id="X0S0W8"/>
<evidence type="ECO:0000256" key="1">
    <source>
        <dbReference type="SAM" id="MobiDB-lite"/>
    </source>
</evidence>